<evidence type="ECO:0000313" key="1">
    <source>
        <dbReference type="EMBL" id="SDF45489.1"/>
    </source>
</evidence>
<organism evidence="1 2">
    <name type="scientific">Klenkia brasiliensis</name>
    <dbReference type="NCBI Taxonomy" id="333142"/>
    <lineage>
        <taxon>Bacteria</taxon>
        <taxon>Bacillati</taxon>
        <taxon>Actinomycetota</taxon>
        <taxon>Actinomycetes</taxon>
        <taxon>Geodermatophilales</taxon>
        <taxon>Geodermatophilaceae</taxon>
        <taxon>Klenkia</taxon>
    </lineage>
</organism>
<sequence length="206" mass="21751">MTLRGHRSTTGGAGIGQNGSVKLTRAVPRSVAIETARRAADVALERCLADLRTAVGREVGVHDSLVVFRLQRSMDALGLAGVDVVVHGRTTSLTPVGADLAAWTELYGDLLECIGRWTLTPCPEGLVVGLHRDRADIVGYPGEHCDHWDGGPDLAVEHPAPDPLSTLDEAPFPDCCAGHRVHAALEALGAPAPSVRGDFDCDDPQD</sequence>
<reference evidence="2" key="1">
    <citation type="submission" date="2016-10" db="EMBL/GenBank/DDBJ databases">
        <authorList>
            <person name="Varghese N."/>
            <person name="Submissions S."/>
        </authorList>
    </citation>
    <scope>NUCLEOTIDE SEQUENCE [LARGE SCALE GENOMIC DNA]</scope>
    <source>
        <strain evidence="2">DSM 44526</strain>
    </source>
</reference>
<dbReference type="Proteomes" id="UP000198863">
    <property type="component" value="Unassembled WGS sequence"/>
</dbReference>
<proteinExistence type="predicted"/>
<gene>
    <name evidence="1" type="ORF">SAMN05660324_0164</name>
</gene>
<dbReference type="AlphaFoldDB" id="A0A1G7L8X9"/>
<dbReference type="EMBL" id="FNCF01000001">
    <property type="protein sequence ID" value="SDF45489.1"/>
    <property type="molecule type" value="Genomic_DNA"/>
</dbReference>
<evidence type="ECO:0000313" key="2">
    <source>
        <dbReference type="Proteomes" id="UP000198863"/>
    </source>
</evidence>
<protein>
    <submittedName>
        <fullName evidence="1">Uncharacterized protein</fullName>
    </submittedName>
</protein>
<accession>A0A1G7L8X9</accession>
<keyword evidence="2" id="KW-1185">Reference proteome</keyword>
<name>A0A1G7L8X9_9ACTN</name>